<feature type="coiled-coil region" evidence="1">
    <location>
        <begin position="19"/>
        <end position="46"/>
    </location>
</feature>
<accession>A0A6I3XCL6</accession>
<keyword evidence="3" id="KW-1185">Reference proteome</keyword>
<comment type="caution">
    <text evidence="2">The sequence shown here is derived from an EMBL/GenBank/DDBJ whole genome shotgun (WGS) entry which is preliminary data.</text>
</comment>
<evidence type="ECO:0000256" key="1">
    <source>
        <dbReference type="SAM" id="Coils"/>
    </source>
</evidence>
<evidence type="ECO:0000313" key="3">
    <source>
        <dbReference type="Proteomes" id="UP000431684"/>
    </source>
</evidence>
<dbReference type="AlphaFoldDB" id="A0A6I3XCL6"/>
<dbReference type="Proteomes" id="UP000431684">
    <property type="component" value="Unassembled WGS sequence"/>
</dbReference>
<evidence type="ECO:0000313" key="2">
    <source>
        <dbReference type="EMBL" id="MUI14137.1"/>
    </source>
</evidence>
<proteinExistence type="predicted"/>
<keyword evidence="1" id="KW-0175">Coiled coil</keyword>
<reference evidence="2 3" key="1">
    <citation type="submission" date="2019-11" db="EMBL/GenBank/DDBJ databases">
        <title>Draft Genome Sequences of Six Type Strains of the Genus Massilia.</title>
        <authorList>
            <person name="Miess H."/>
            <person name="Frediansyah A."/>
            <person name="Goeker M."/>
            <person name="Gross H."/>
        </authorList>
    </citation>
    <scope>NUCLEOTIDE SEQUENCE [LARGE SCALE GENOMIC DNA]</scope>
    <source>
        <strain evidence="2 3">DSM 17513</strain>
    </source>
</reference>
<protein>
    <submittedName>
        <fullName evidence="2">Uncharacterized protein</fullName>
    </submittedName>
</protein>
<dbReference type="RefSeq" id="WP_155709866.1">
    <property type="nucleotide sequence ID" value="NZ_BMWU01000002.1"/>
</dbReference>
<name>A0A6I3XCL6_9BURK</name>
<gene>
    <name evidence="2" type="ORF">GJV26_16975</name>
</gene>
<organism evidence="2 3">
    <name type="scientific">Pseudoduganella dura</name>
    <dbReference type="NCBI Taxonomy" id="321982"/>
    <lineage>
        <taxon>Bacteria</taxon>
        <taxon>Pseudomonadati</taxon>
        <taxon>Pseudomonadota</taxon>
        <taxon>Betaproteobacteria</taxon>
        <taxon>Burkholderiales</taxon>
        <taxon>Oxalobacteraceae</taxon>
        <taxon>Telluria group</taxon>
        <taxon>Pseudoduganella</taxon>
    </lineage>
</organism>
<sequence length="195" mass="21736">MKTANKASAYPHLRDHPSHREALAKLSQFRTQLQSEQEKLNALRIEYTKSINPDEKQETGVEHAIQKAEAMISGAGSLESLSDQIQTKSRLIAALEAAGKAQSTIVDQVERTLSAEAAQHFITEHKAVVKRLLAAVEELHNANKAEYDFRNELEGLGYCGALPVMLFDQPAELDPSNNQGTRAYYWTRDAREYVG</sequence>
<dbReference type="EMBL" id="WNWM01000002">
    <property type="protein sequence ID" value="MUI14137.1"/>
    <property type="molecule type" value="Genomic_DNA"/>
</dbReference>